<gene>
    <name evidence="12" type="primary">trpB</name>
    <name evidence="14" type="ORF">ENP55_04375</name>
</gene>
<reference evidence="14" key="1">
    <citation type="journal article" date="2020" name="mSystems">
        <title>Genome- and Community-Level Interaction Insights into Carbon Utilization and Element Cycling Functions of Hydrothermarchaeota in Hydrothermal Sediment.</title>
        <authorList>
            <person name="Zhou Z."/>
            <person name="Liu Y."/>
            <person name="Xu W."/>
            <person name="Pan J."/>
            <person name="Luo Z.H."/>
            <person name="Li M."/>
        </authorList>
    </citation>
    <scope>NUCLEOTIDE SEQUENCE [LARGE SCALE GENOMIC DNA]</scope>
    <source>
        <strain evidence="14">SpSt-23</strain>
    </source>
</reference>
<keyword evidence="7 12" id="KW-0822">Tryptophan biosynthesis</keyword>
<proteinExistence type="inferred from homology"/>
<dbReference type="NCBIfam" id="TIGR01415">
    <property type="entry name" value="trpB_rel"/>
    <property type="match status" value="1"/>
</dbReference>
<dbReference type="EC" id="4.2.1.20" evidence="12"/>
<evidence type="ECO:0000256" key="10">
    <source>
        <dbReference type="ARBA" id="ARBA00023239"/>
    </source>
</evidence>
<dbReference type="GO" id="GO:0004834">
    <property type="term" value="F:tryptophan synthase activity"/>
    <property type="evidence" value="ECO:0007669"/>
    <property type="project" value="UniProtKB-UniRule"/>
</dbReference>
<dbReference type="PIRSF" id="PIRSF500824">
    <property type="entry name" value="TrpB_prok"/>
    <property type="match status" value="1"/>
</dbReference>
<evidence type="ECO:0000256" key="4">
    <source>
        <dbReference type="ARBA" id="ARBA00009982"/>
    </source>
</evidence>
<evidence type="ECO:0000256" key="8">
    <source>
        <dbReference type="ARBA" id="ARBA00022898"/>
    </source>
</evidence>
<dbReference type="AlphaFoldDB" id="A0A7C2BLG2"/>
<dbReference type="Gene3D" id="3.40.50.1100">
    <property type="match status" value="2"/>
</dbReference>
<dbReference type="UniPathway" id="UPA00035">
    <property type="reaction ID" value="UER00044"/>
</dbReference>
<dbReference type="GO" id="GO:0005737">
    <property type="term" value="C:cytoplasm"/>
    <property type="evidence" value="ECO:0007669"/>
    <property type="project" value="TreeGrafter"/>
</dbReference>
<comment type="caution">
    <text evidence="14">The sequence shown here is derived from an EMBL/GenBank/DDBJ whole genome shotgun (WGS) entry which is preliminary data.</text>
</comment>
<dbReference type="Pfam" id="PF00291">
    <property type="entry name" value="PALP"/>
    <property type="match status" value="1"/>
</dbReference>
<dbReference type="CDD" id="cd06446">
    <property type="entry name" value="Trp-synth_B"/>
    <property type="match status" value="1"/>
</dbReference>
<feature type="modified residue" description="N6-(pyridoxal phosphate)lysine" evidence="12">
    <location>
        <position position="111"/>
    </location>
</feature>
<dbReference type="NCBIfam" id="NF009057">
    <property type="entry name" value="PRK12391.1"/>
    <property type="match status" value="1"/>
</dbReference>
<keyword evidence="9 12" id="KW-0057">Aromatic amino acid biosynthesis</keyword>
<evidence type="ECO:0000256" key="3">
    <source>
        <dbReference type="ARBA" id="ARBA00004733"/>
    </source>
</evidence>
<name>A0A7C2BLG2_9CREN</name>
<evidence type="ECO:0000256" key="5">
    <source>
        <dbReference type="ARBA" id="ARBA00011270"/>
    </source>
</evidence>
<dbReference type="InterPro" id="IPR006653">
    <property type="entry name" value="Trp_synth_b_CS"/>
</dbReference>
<evidence type="ECO:0000256" key="11">
    <source>
        <dbReference type="ARBA" id="ARBA00049047"/>
    </source>
</evidence>
<dbReference type="InterPro" id="IPR023026">
    <property type="entry name" value="Trp_synth_beta/beta-like"/>
</dbReference>
<comment type="catalytic activity">
    <reaction evidence="11 12">
        <text>(1S,2R)-1-C-(indol-3-yl)glycerol 3-phosphate + L-serine = D-glyceraldehyde 3-phosphate + L-tryptophan + H2O</text>
        <dbReference type="Rhea" id="RHEA:10532"/>
        <dbReference type="ChEBI" id="CHEBI:15377"/>
        <dbReference type="ChEBI" id="CHEBI:33384"/>
        <dbReference type="ChEBI" id="CHEBI:57912"/>
        <dbReference type="ChEBI" id="CHEBI:58866"/>
        <dbReference type="ChEBI" id="CHEBI:59776"/>
        <dbReference type="EC" id="4.2.1.20"/>
    </reaction>
</comment>
<evidence type="ECO:0000313" key="14">
    <source>
        <dbReference type="EMBL" id="HEF87516.1"/>
    </source>
</evidence>
<dbReference type="InterPro" id="IPR036052">
    <property type="entry name" value="TrpB-like_PALP_sf"/>
</dbReference>
<evidence type="ECO:0000256" key="1">
    <source>
        <dbReference type="ARBA" id="ARBA00001933"/>
    </source>
</evidence>
<dbReference type="PIRSF" id="PIRSF001413">
    <property type="entry name" value="Trp_syn_beta"/>
    <property type="match status" value="1"/>
</dbReference>
<dbReference type="EMBL" id="DSJT01000023">
    <property type="protein sequence ID" value="HEF87516.1"/>
    <property type="molecule type" value="Genomic_DNA"/>
</dbReference>
<evidence type="ECO:0000256" key="2">
    <source>
        <dbReference type="ARBA" id="ARBA00002786"/>
    </source>
</evidence>
<evidence type="ECO:0000256" key="12">
    <source>
        <dbReference type="HAMAP-Rule" id="MF_00133"/>
    </source>
</evidence>
<organism evidence="14">
    <name type="scientific">Thermosphaera aggregans</name>
    <dbReference type="NCBI Taxonomy" id="54254"/>
    <lineage>
        <taxon>Archaea</taxon>
        <taxon>Thermoproteota</taxon>
        <taxon>Thermoprotei</taxon>
        <taxon>Desulfurococcales</taxon>
        <taxon>Desulfurococcaceae</taxon>
        <taxon>Thermosphaera</taxon>
    </lineage>
</organism>
<dbReference type="HAMAP" id="MF_00133">
    <property type="entry name" value="Trp_synth_beta"/>
    <property type="match status" value="1"/>
</dbReference>
<dbReference type="PANTHER" id="PTHR48077:SF6">
    <property type="entry name" value="TRYPTOPHAN SYNTHASE"/>
    <property type="match status" value="1"/>
</dbReference>
<keyword evidence="6 12" id="KW-0028">Amino-acid biosynthesis</keyword>
<comment type="cofactor">
    <cofactor evidence="1 12">
        <name>pyridoxal 5'-phosphate</name>
        <dbReference type="ChEBI" id="CHEBI:597326"/>
    </cofactor>
</comment>
<accession>A0A7C2BLG2</accession>
<dbReference type="GO" id="GO:0052684">
    <property type="term" value="F:L-serine hydro-lyase (adding indole, L-tryptophan-forming) activity"/>
    <property type="evidence" value="ECO:0007669"/>
    <property type="project" value="TreeGrafter"/>
</dbReference>
<comment type="subunit">
    <text evidence="5 12">Tetramer of two alpha and two beta chains.</text>
</comment>
<dbReference type="GO" id="GO:0030170">
    <property type="term" value="F:pyridoxal phosphate binding"/>
    <property type="evidence" value="ECO:0007669"/>
    <property type="project" value="InterPro"/>
</dbReference>
<comment type="similarity">
    <text evidence="4 12">Belongs to the TrpB family.</text>
</comment>
<keyword evidence="8 12" id="KW-0663">Pyridoxal phosphate</keyword>
<evidence type="ECO:0000256" key="7">
    <source>
        <dbReference type="ARBA" id="ARBA00022822"/>
    </source>
</evidence>
<evidence type="ECO:0000259" key="13">
    <source>
        <dbReference type="Pfam" id="PF00291"/>
    </source>
</evidence>
<evidence type="ECO:0000256" key="9">
    <source>
        <dbReference type="ARBA" id="ARBA00023141"/>
    </source>
</evidence>
<dbReference type="PANTHER" id="PTHR48077">
    <property type="entry name" value="TRYPTOPHAN SYNTHASE-RELATED"/>
    <property type="match status" value="1"/>
</dbReference>
<evidence type="ECO:0000256" key="6">
    <source>
        <dbReference type="ARBA" id="ARBA00022605"/>
    </source>
</evidence>
<dbReference type="SUPFAM" id="SSF53686">
    <property type="entry name" value="Tryptophan synthase beta subunit-like PLP-dependent enzymes"/>
    <property type="match status" value="1"/>
</dbReference>
<comment type="function">
    <text evidence="2 12">The beta subunit is responsible for the synthesis of L-tryptophan from indole and L-serine.</text>
</comment>
<comment type="pathway">
    <text evidence="3 12">Amino-acid biosynthesis; L-tryptophan biosynthesis; L-tryptophan from chorismate: step 5/5.</text>
</comment>
<sequence>MELKAPQDSSIIPRQWYNIIPDLPEKLPPPILPNGAVAGPEVLEAIFPRELVRQEVSNERFVKIPDEILQLYAQAGRPTPLIRAKNLEKALKTNARIFFKYEGVLPAGSHKFNTAVAQAYYNMREGVERLCTETGAGQWGSALSLAGSLFGIKIRVYMVRASYLQKPLRRILMETYGAEVYPSPSSVTRVGRKYLEENPDHPGSLGIAISEAIEDVLSSRGTAKYSLGSVLNHVVLHQTVIGLETLKQLESIGVGVEDVSYVVGCVGGGSNFAGLSYPFIHYKLMGKTNTVFIAVEPKAVPSMTKGEYRYDYGDSAGLTPLLKMHTLGHNYVPPPIHAGGLRYHGVAPTLSVLLKNRVVTPVAYSQREVFEAGVLFARTQGIVPAPESAHAVRAVIDIARKYARGKEKPVIVFNLSGHGLLDLAGYSEYLNGSLQDT</sequence>
<dbReference type="InterPro" id="IPR006316">
    <property type="entry name" value="Trp_synth_b-like"/>
</dbReference>
<keyword evidence="10 12" id="KW-0456">Lyase</keyword>
<feature type="domain" description="Tryptophan synthase beta chain-like PALP" evidence="13">
    <location>
        <begin position="74"/>
        <end position="417"/>
    </location>
</feature>
<dbReference type="PROSITE" id="PS00168">
    <property type="entry name" value="TRP_SYNTHASE_BETA"/>
    <property type="match status" value="1"/>
</dbReference>
<protein>
    <recommendedName>
        <fullName evidence="12">Tryptophan synthase beta chain</fullName>
        <ecNumber evidence="12">4.2.1.20</ecNumber>
    </recommendedName>
</protein>
<dbReference type="InterPro" id="IPR001926">
    <property type="entry name" value="TrpB-like_PALP"/>
</dbReference>
<dbReference type="InterPro" id="IPR006654">
    <property type="entry name" value="Trp_synth_beta"/>
</dbReference>